<dbReference type="PANTHER" id="PTHR40547:SF1">
    <property type="entry name" value="SLL0298 PROTEIN"/>
    <property type="match status" value="1"/>
</dbReference>
<feature type="transmembrane region" description="Helical" evidence="1">
    <location>
        <begin position="142"/>
        <end position="166"/>
    </location>
</feature>
<feature type="domain" description="DUF2062" evidence="2">
    <location>
        <begin position="27"/>
        <end position="174"/>
    </location>
</feature>
<accession>A0A5B0DYE3</accession>
<reference evidence="3 4" key="1">
    <citation type="submission" date="2019-08" db="EMBL/GenBank/DDBJ databases">
        <title>Aureimonas fodiniaquatilis sp. nov., isolated from a coal mine wastewater.</title>
        <authorList>
            <person name="Kim W."/>
        </authorList>
    </citation>
    <scope>NUCLEOTIDE SEQUENCE [LARGE SCALE GENOMIC DNA]</scope>
    <source>
        <strain evidence="3 4">CAU 1482</strain>
    </source>
</reference>
<dbReference type="PANTHER" id="PTHR40547">
    <property type="entry name" value="SLL0298 PROTEIN"/>
    <property type="match status" value="1"/>
</dbReference>
<evidence type="ECO:0000313" key="3">
    <source>
        <dbReference type="EMBL" id="KAA0971032.1"/>
    </source>
</evidence>
<feature type="transmembrane region" description="Helical" evidence="1">
    <location>
        <begin position="45"/>
        <end position="74"/>
    </location>
</feature>
<evidence type="ECO:0000259" key="2">
    <source>
        <dbReference type="Pfam" id="PF09835"/>
    </source>
</evidence>
<sequence length="176" mass="19188">MLFRRRKPEGLLAKVRLYLWPRRSWRRSFTYIRKRVLRLRATPHAIAAGFAAGVFAAFSPFIGGHILIALVLAYCISGNMAAAIIGTTVANPLTLPVIWAGTYELGHILLPSRSAGQIGVGGIGKALASMDIAAIWRPYLAPMLLGSLLLGALAAVLVYSCLYPAVRGYQHRRLHP</sequence>
<keyword evidence="1" id="KW-0812">Transmembrane</keyword>
<dbReference type="RefSeq" id="WP_149300342.1">
    <property type="nucleotide sequence ID" value="NZ_VTWH01000002.1"/>
</dbReference>
<keyword evidence="1" id="KW-1133">Transmembrane helix</keyword>
<gene>
    <name evidence="3" type="ORF">FPY71_11305</name>
</gene>
<evidence type="ECO:0000313" key="4">
    <source>
        <dbReference type="Proteomes" id="UP000324738"/>
    </source>
</evidence>
<dbReference type="Proteomes" id="UP000324738">
    <property type="component" value="Unassembled WGS sequence"/>
</dbReference>
<keyword evidence="1" id="KW-0472">Membrane</keyword>
<name>A0A5B0DYE3_9HYPH</name>
<dbReference type="Pfam" id="PF09835">
    <property type="entry name" value="DUF2062"/>
    <property type="match status" value="1"/>
</dbReference>
<protein>
    <submittedName>
        <fullName evidence="3">DUF2062 domain-containing protein</fullName>
    </submittedName>
</protein>
<organism evidence="3 4">
    <name type="scientific">Aureimonas fodinaquatilis</name>
    <dbReference type="NCBI Taxonomy" id="2565783"/>
    <lineage>
        <taxon>Bacteria</taxon>
        <taxon>Pseudomonadati</taxon>
        <taxon>Pseudomonadota</taxon>
        <taxon>Alphaproteobacteria</taxon>
        <taxon>Hyphomicrobiales</taxon>
        <taxon>Aurantimonadaceae</taxon>
        <taxon>Aureimonas</taxon>
    </lineage>
</organism>
<dbReference type="EMBL" id="VTWH01000002">
    <property type="protein sequence ID" value="KAA0971032.1"/>
    <property type="molecule type" value="Genomic_DNA"/>
</dbReference>
<dbReference type="AlphaFoldDB" id="A0A5B0DYE3"/>
<dbReference type="OrthoDB" id="7360463at2"/>
<comment type="caution">
    <text evidence="3">The sequence shown here is derived from an EMBL/GenBank/DDBJ whole genome shotgun (WGS) entry which is preliminary data.</text>
</comment>
<proteinExistence type="predicted"/>
<keyword evidence="4" id="KW-1185">Reference proteome</keyword>
<dbReference type="InterPro" id="IPR018639">
    <property type="entry name" value="DUF2062"/>
</dbReference>
<evidence type="ECO:0000256" key="1">
    <source>
        <dbReference type="SAM" id="Phobius"/>
    </source>
</evidence>